<organism evidence="1">
    <name type="scientific">Porphyromonas phage phage017a_JCVISC001</name>
    <dbReference type="NCBI Taxonomy" id="3154107"/>
    <lineage>
        <taxon>Viruses</taxon>
        <taxon>Duplodnaviria</taxon>
        <taxon>Heunggongvirae</taxon>
        <taxon>Uroviricota</taxon>
        <taxon>Caudoviricetes</taxon>
        <taxon>Nixviridae</taxon>
        <taxon>Dewhirstvirus</taxon>
        <taxon>Dewhirstvirus pging00K</taxon>
    </lineage>
</organism>
<accession>A0AAT9J8F1</accession>
<reference evidence="1" key="2">
    <citation type="submission" date="2024-05" db="EMBL/GenBank/DDBJ databases">
        <authorList>
            <person name="Matrishin C.B."/>
            <person name="Kauffman K.M."/>
        </authorList>
    </citation>
    <scope>NUCLEOTIDE SEQUENCE</scope>
</reference>
<sequence>MNDNELPTARQNEQKFREALTYRKWICVRNKIINVDKIVMIKDLSPRGSLIELESGEKISTPIPFSSFKWLTDSGEIDMDSGFCHV</sequence>
<protein>
    <recommendedName>
        <fullName evidence="2">PilZ domain-containing protein</fullName>
    </recommendedName>
</protein>
<evidence type="ECO:0008006" key="2">
    <source>
        <dbReference type="Google" id="ProtNLM"/>
    </source>
</evidence>
<name>A0AAT9J8F1_9CAUD</name>
<reference evidence="1" key="1">
    <citation type="journal article" date="2023" name="Microbiome">
        <title>Phages are unrecognized players in the ecology of the oral pathogen Porphyromonas gingivalis.</title>
        <authorList>
            <person name="Matrishin C.B."/>
            <person name="Haase E.M."/>
            <person name="Dewhirst F.E."/>
            <person name="Mark Welch J.L."/>
            <person name="Miranda-Sanchez F."/>
            <person name="Chen T."/>
            <person name="MacFarland D.C."/>
            <person name="Kauffman K.M."/>
        </authorList>
    </citation>
    <scope>NUCLEOTIDE SEQUENCE</scope>
</reference>
<proteinExistence type="predicted"/>
<dbReference type="EMBL" id="BK068098">
    <property type="protein sequence ID" value="DBA55347.1"/>
    <property type="molecule type" value="Genomic_DNA"/>
</dbReference>
<evidence type="ECO:0000313" key="1">
    <source>
        <dbReference type="EMBL" id="DBA55347.1"/>
    </source>
</evidence>